<sequence length="266" mass="29054">MQDFHDLWRRSSVAELSWLTPGGPCGIPVVPLEHEGRPCAALPLSLLAEIDSLPGRAAFSVTVPGVAGPERPGQVAVGPVQVHHDPRGKVFGGELVEQEAHKHPPTRLRAGSLLARNENWWWMGRAVVTLSEAETVHTVRPRAWAHHALLVREERGDTAVRVVSSPDWSPGGGTPLQLQDRGGTALEGRGEPVLVLGHQASPDFERWERWTRRGRLNGQELTVAGSEGGPDPSPEPFGWLGRLRNHREVGRACAAGVSEVERRERL</sequence>
<dbReference type="Proteomes" id="UP000654947">
    <property type="component" value="Unassembled WGS sequence"/>
</dbReference>
<dbReference type="EMBL" id="BMXL01000004">
    <property type="protein sequence ID" value="GHD20446.1"/>
    <property type="molecule type" value="Genomic_DNA"/>
</dbReference>
<gene>
    <name evidence="1" type="ORF">GCM10007147_12750</name>
</gene>
<dbReference type="AlphaFoldDB" id="A0A919CG77"/>
<organism evidence="1 2">
    <name type="scientific">Nocardiopsis kunsanensis</name>
    <dbReference type="NCBI Taxonomy" id="141693"/>
    <lineage>
        <taxon>Bacteria</taxon>
        <taxon>Bacillati</taxon>
        <taxon>Actinomycetota</taxon>
        <taxon>Actinomycetes</taxon>
        <taxon>Streptosporangiales</taxon>
        <taxon>Nocardiopsidaceae</taxon>
        <taxon>Nocardiopsis</taxon>
    </lineage>
</organism>
<protein>
    <submittedName>
        <fullName evidence="1">Uncharacterized protein</fullName>
    </submittedName>
</protein>
<name>A0A919CG77_9ACTN</name>
<reference evidence="1 2" key="1">
    <citation type="journal article" date="2014" name="Int. J. Syst. Evol. Microbiol.">
        <title>Complete genome sequence of Corynebacterium casei LMG S-19264T (=DSM 44701T), isolated from a smear-ripened cheese.</title>
        <authorList>
            <consortium name="US DOE Joint Genome Institute (JGI-PGF)"/>
            <person name="Walter F."/>
            <person name="Albersmeier A."/>
            <person name="Kalinowski J."/>
            <person name="Ruckert C."/>
        </authorList>
    </citation>
    <scope>NUCLEOTIDE SEQUENCE [LARGE SCALE GENOMIC DNA]</scope>
    <source>
        <strain evidence="1 2">KCTC 19473</strain>
    </source>
</reference>
<accession>A0A919CG77</accession>
<evidence type="ECO:0000313" key="1">
    <source>
        <dbReference type="EMBL" id="GHD20446.1"/>
    </source>
</evidence>
<comment type="caution">
    <text evidence="1">The sequence shown here is derived from an EMBL/GenBank/DDBJ whole genome shotgun (WGS) entry which is preliminary data.</text>
</comment>
<dbReference type="RefSeq" id="WP_017575532.1">
    <property type="nucleotide sequence ID" value="NZ_BMXL01000004.1"/>
</dbReference>
<keyword evidence="2" id="KW-1185">Reference proteome</keyword>
<evidence type="ECO:0000313" key="2">
    <source>
        <dbReference type="Proteomes" id="UP000654947"/>
    </source>
</evidence>
<proteinExistence type="predicted"/>